<organism evidence="2 3">
    <name type="scientific">Rubellicoccus peritrichatus</name>
    <dbReference type="NCBI Taxonomy" id="3080537"/>
    <lineage>
        <taxon>Bacteria</taxon>
        <taxon>Pseudomonadati</taxon>
        <taxon>Verrucomicrobiota</taxon>
        <taxon>Opitutia</taxon>
        <taxon>Puniceicoccales</taxon>
        <taxon>Cerasicoccaceae</taxon>
        <taxon>Rubellicoccus</taxon>
    </lineage>
</organism>
<reference evidence="2 3" key="1">
    <citation type="submission" date="2023-10" db="EMBL/GenBank/DDBJ databases">
        <title>Rubellicoccus peritrichatus gen. nov., sp. nov., isolated from an algae of coral reef tank.</title>
        <authorList>
            <person name="Luo J."/>
        </authorList>
    </citation>
    <scope>NUCLEOTIDE SEQUENCE [LARGE SCALE GENOMIC DNA]</scope>
    <source>
        <strain evidence="2 3">CR14</strain>
    </source>
</reference>
<dbReference type="InterPro" id="IPR036812">
    <property type="entry name" value="NAD(P)_OxRdtase_dom_sf"/>
</dbReference>
<dbReference type="Gene3D" id="3.20.20.100">
    <property type="entry name" value="NADP-dependent oxidoreductase domain"/>
    <property type="match status" value="1"/>
</dbReference>
<protein>
    <submittedName>
        <fullName evidence="2">Aldo/keto reductase</fullName>
    </submittedName>
</protein>
<dbReference type="KEGG" id="puo:RZN69_21540"/>
<name>A0AAQ3QRD4_9BACT</name>
<dbReference type="Pfam" id="PF00248">
    <property type="entry name" value="Aldo_ket_red"/>
    <property type="match status" value="1"/>
</dbReference>
<dbReference type="RefSeq" id="WP_317833631.1">
    <property type="nucleotide sequence ID" value="NZ_CP136920.1"/>
</dbReference>
<evidence type="ECO:0000259" key="1">
    <source>
        <dbReference type="Pfam" id="PF00248"/>
    </source>
</evidence>
<dbReference type="SUPFAM" id="SSF51430">
    <property type="entry name" value="NAD(P)-linked oxidoreductase"/>
    <property type="match status" value="1"/>
</dbReference>
<keyword evidence="3" id="KW-1185">Reference proteome</keyword>
<dbReference type="InterPro" id="IPR050523">
    <property type="entry name" value="AKR_Detox_Biosynth"/>
</dbReference>
<dbReference type="PANTHER" id="PTHR43364">
    <property type="entry name" value="NADH-SPECIFIC METHYLGLYOXAL REDUCTASE-RELATED"/>
    <property type="match status" value="1"/>
</dbReference>
<evidence type="ECO:0000313" key="3">
    <source>
        <dbReference type="Proteomes" id="UP001304300"/>
    </source>
</evidence>
<proteinExistence type="predicted"/>
<dbReference type="InterPro" id="IPR023210">
    <property type="entry name" value="NADP_OxRdtase_dom"/>
</dbReference>
<dbReference type="Proteomes" id="UP001304300">
    <property type="component" value="Chromosome"/>
</dbReference>
<feature type="domain" description="NADP-dependent oxidoreductase" evidence="1">
    <location>
        <begin position="15"/>
        <end position="297"/>
    </location>
</feature>
<dbReference type="CDD" id="cd19092">
    <property type="entry name" value="AKR_BsYcsN_EcYdhF-like"/>
    <property type="match status" value="1"/>
</dbReference>
<dbReference type="PANTHER" id="PTHR43364:SF1">
    <property type="entry name" value="OXIDOREDUCTASE YDHF"/>
    <property type="match status" value="1"/>
</dbReference>
<dbReference type="EMBL" id="CP136920">
    <property type="protein sequence ID" value="WOO41213.1"/>
    <property type="molecule type" value="Genomic_DNA"/>
</dbReference>
<accession>A0AAQ3QRD4</accession>
<gene>
    <name evidence="2" type="ORF">RZN69_21540</name>
</gene>
<evidence type="ECO:0000313" key="2">
    <source>
        <dbReference type="EMBL" id="WOO41213.1"/>
    </source>
</evidence>
<sequence length="305" mass="34348">MESISLGKSDLMSSRLVYGCMRLVGDNSSEIRNNGKVAVRTAIDEGYTHFDHADIYGKGKCEELFAEVLKETPGLRDRIILTSKCAVRFKGDPNEDDPNRYDFNKTYIKESVDGILSRLDIDHLDILLLHRPDFLFDAEDVADTFQGLQTAGKVLNFGVSNFTPSQVSLLQSRCSMPLLVNQVEINIHNISSILDGTLDQCQELNISPQAWCPIGGVAYAAWGNTFTVEEETRIKFEFDRQSKKYDTEDWIIMLAWLLKHPSKILPIVGSTTPARIKAAKKALDLNYTHEDWYALMEARTGKAYA</sequence>
<dbReference type="AlphaFoldDB" id="A0AAQ3QRD4"/>
<dbReference type="GO" id="GO:0005829">
    <property type="term" value="C:cytosol"/>
    <property type="evidence" value="ECO:0007669"/>
    <property type="project" value="TreeGrafter"/>
</dbReference>